<sequence>MAHFKPLARKLRLINREKSNQPIPLWVVAKTRFKVRWRPRRRHWRRNKLEDV</sequence>
<organism evidence="5 6">
    <name type="scientific">Ignisphaera aggregans</name>
    <dbReference type="NCBI Taxonomy" id="334771"/>
    <lineage>
        <taxon>Archaea</taxon>
        <taxon>Thermoproteota</taxon>
        <taxon>Thermoprotei</taxon>
        <taxon>Desulfurococcales</taxon>
        <taxon>Desulfurococcaceae</taxon>
        <taxon>Ignisphaera</taxon>
    </lineage>
</organism>
<dbReference type="AlphaFoldDB" id="A0A832YZ00"/>
<dbReference type="InterPro" id="IPR000077">
    <property type="entry name" value="Ribosomal_eL39"/>
</dbReference>
<dbReference type="HAMAP" id="MF_00629">
    <property type="entry name" value="Ribosomal_eL39"/>
    <property type="match status" value="1"/>
</dbReference>
<keyword evidence="2 4" id="KW-0689">Ribosomal protein</keyword>
<dbReference type="NCBIfam" id="NF002316">
    <property type="entry name" value="PRK01242.1"/>
    <property type="match status" value="1"/>
</dbReference>
<evidence type="ECO:0000313" key="6">
    <source>
        <dbReference type="Proteomes" id="UP000605805"/>
    </source>
</evidence>
<evidence type="ECO:0000256" key="2">
    <source>
        <dbReference type="ARBA" id="ARBA00022980"/>
    </source>
</evidence>
<accession>A0A832YZ00</accession>
<gene>
    <name evidence="4" type="primary">rpl39e</name>
    <name evidence="5" type="ORF">EYH02_05610</name>
</gene>
<dbReference type="SUPFAM" id="SSF48662">
    <property type="entry name" value="Ribosomal protein L39e"/>
    <property type="match status" value="1"/>
</dbReference>
<protein>
    <recommendedName>
        <fullName evidence="4">Large ribosomal subunit protein eL39</fullName>
    </recommendedName>
</protein>
<dbReference type="GO" id="GO:1990904">
    <property type="term" value="C:ribonucleoprotein complex"/>
    <property type="evidence" value="ECO:0007669"/>
    <property type="project" value="UniProtKB-KW"/>
</dbReference>
<evidence type="ECO:0000256" key="4">
    <source>
        <dbReference type="HAMAP-Rule" id="MF_00629"/>
    </source>
</evidence>
<reference evidence="5" key="1">
    <citation type="journal article" date="2020" name="ISME J.">
        <title>Gammaproteobacteria mediating utilization of methyl-, sulfur- and petroleum organic compounds in deep ocean hydrothermal plumes.</title>
        <authorList>
            <person name="Zhou Z."/>
            <person name="Liu Y."/>
            <person name="Pan J."/>
            <person name="Cron B.R."/>
            <person name="Toner B.M."/>
            <person name="Anantharaman K."/>
            <person name="Breier J.A."/>
            <person name="Dick G.J."/>
            <person name="Li M."/>
        </authorList>
    </citation>
    <scope>NUCLEOTIDE SEQUENCE</scope>
    <source>
        <strain evidence="5">SZUA-1435</strain>
    </source>
</reference>
<comment type="caution">
    <text evidence="5">The sequence shown here is derived from an EMBL/GenBank/DDBJ whole genome shotgun (WGS) entry which is preliminary data.</text>
</comment>
<dbReference type="GO" id="GO:0006412">
    <property type="term" value="P:translation"/>
    <property type="evidence" value="ECO:0007669"/>
    <property type="project" value="UniProtKB-UniRule"/>
</dbReference>
<keyword evidence="3 4" id="KW-0687">Ribonucleoprotein</keyword>
<comment type="similarity">
    <text evidence="1 4">Belongs to the eukaryotic ribosomal protein eL39 family.</text>
</comment>
<dbReference type="EMBL" id="DQTV01000111">
    <property type="protein sequence ID" value="HIP57521.1"/>
    <property type="molecule type" value="Genomic_DNA"/>
</dbReference>
<dbReference type="InterPro" id="IPR023626">
    <property type="entry name" value="Ribosomal_eL39_dom_sf"/>
</dbReference>
<dbReference type="Pfam" id="PF00832">
    <property type="entry name" value="Ribosomal_L39"/>
    <property type="match status" value="1"/>
</dbReference>
<evidence type="ECO:0000256" key="1">
    <source>
        <dbReference type="ARBA" id="ARBA00009339"/>
    </source>
</evidence>
<proteinExistence type="inferred from homology"/>
<dbReference type="Gene3D" id="1.10.1620.10">
    <property type="entry name" value="Ribosomal protein L39e"/>
    <property type="match status" value="1"/>
</dbReference>
<name>A0A832YZ00_9CREN</name>
<evidence type="ECO:0000313" key="5">
    <source>
        <dbReference type="EMBL" id="HIP57521.1"/>
    </source>
</evidence>
<evidence type="ECO:0000256" key="3">
    <source>
        <dbReference type="ARBA" id="ARBA00023274"/>
    </source>
</evidence>
<dbReference type="GO" id="GO:0003735">
    <property type="term" value="F:structural constituent of ribosome"/>
    <property type="evidence" value="ECO:0007669"/>
    <property type="project" value="InterPro"/>
</dbReference>
<dbReference type="Proteomes" id="UP000605805">
    <property type="component" value="Unassembled WGS sequence"/>
</dbReference>
<dbReference type="GO" id="GO:0005840">
    <property type="term" value="C:ribosome"/>
    <property type="evidence" value="ECO:0007669"/>
    <property type="project" value="UniProtKB-KW"/>
</dbReference>